<dbReference type="PRINTS" id="PR00929">
    <property type="entry name" value="ATHOOK"/>
</dbReference>
<dbReference type="EMBL" id="JAJJMB010009213">
    <property type="protein sequence ID" value="KAI3915010.1"/>
    <property type="molecule type" value="Genomic_DNA"/>
</dbReference>
<feature type="compositionally biased region" description="Low complexity" evidence="5">
    <location>
        <begin position="168"/>
        <end position="178"/>
    </location>
</feature>
<keyword evidence="3" id="KW-0238">DNA-binding</keyword>
<evidence type="ECO:0000256" key="3">
    <source>
        <dbReference type="ARBA" id="ARBA00023125"/>
    </source>
</evidence>
<feature type="compositionally biased region" description="Pro residues" evidence="5">
    <location>
        <begin position="22"/>
        <end position="49"/>
    </location>
</feature>
<dbReference type="GO" id="GO:0030261">
    <property type="term" value="P:chromosome condensation"/>
    <property type="evidence" value="ECO:0007669"/>
    <property type="project" value="TreeGrafter"/>
</dbReference>
<feature type="region of interest" description="Disordered" evidence="5">
    <location>
        <begin position="260"/>
        <end position="318"/>
    </location>
</feature>
<keyword evidence="8" id="KW-1185">Reference proteome</keyword>
<accession>A0AAD4SMR2</accession>
<dbReference type="Pfam" id="PF00538">
    <property type="entry name" value="Linker_histone"/>
    <property type="match status" value="1"/>
</dbReference>
<dbReference type="GO" id="GO:0005730">
    <property type="term" value="C:nucleolus"/>
    <property type="evidence" value="ECO:0007669"/>
    <property type="project" value="TreeGrafter"/>
</dbReference>
<comment type="subcellular location">
    <subcellularLocation>
        <location evidence="2">Chromosome</location>
    </subcellularLocation>
    <subcellularLocation>
        <location evidence="1">Nucleus</location>
    </subcellularLocation>
</comment>
<evidence type="ECO:0000256" key="1">
    <source>
        <dbReference type="ARBA" id="ARBA00004123"/>
    </source>
</evidence>
<feature type="region of interest" description="Disordered" evidence="5">
    <location>
        <begin position="379"/>
        <end position="411"/>
    </location>
</feature>
<dbReference type="InterPro" id="IPR036390">
    <property type="entry name" value="WH_DNA-bd_sf"/>
</dbReference>
<dbReference type="InterPro" id="IPR005818">
    <property type="entry name" value="Histone_H1/H5_H15"/>
</dbReference>
<name>A0AAD4SMR2_9MAGN</name>
<dbReference type="CDD" id="cd00073">
    <property type="entry name" value="H15"/>
    <property type="match status" value="1"/>
</dbReference>
<feature type="region of interest" description="Disordered" evidence="5">
    <location>
        <begin position="168"/>
        <end position="206"/>
    </location>
</feature>
<dbReference type="InterPro" id="IPR036388">
    <property type="entry name" value="WH-like_DNA-bd_sf"/>
</dbReference>
<feature type="compositionally biased region" description="Pro residues" evidence="5">
    <location>
        <begin position="1"/>
        <end position="12"/>
    </location>
</feature>
<feature type="region of interest" description="Disordered" evidence="5">
    <location>
        <begin position="63"/>
        <end position="87"/>
    </location>
</feature>
<dbReference type="PANTHER" id="PTHR11467:SF29">
    <property type="entry name" value="OS03G0711600 PROTEIN"/>
    <property type="match status" value="1"/>
</dbReference>
<reference evidence="7" key="1">
    <citation type="submission" date="2022-04" db="EMBL/GenBank/DDBJ databases">
        <title>A functionally conserved STORR gene fusion in Papaver species that diverged 16.8 million years ago.</title>
        <authorList>
            <person name="Catania T."/>
        </authorList>
    </citation>
    <scope>NUCLEOTIDE SEQUENCE</scope>
    <source>
        <strain evidence="7">S-188037</strain>
    </source>
</reference>
<gene>
    <name evidence="7" type="ORF">MKW98_020557</name>
</gene>
<organism evidence="7 8">
    <name type="scientific">Papaver atlanticum</name>
    <dbReference type="NCBI Taxonomy" id="357466"/>
    <lineage>
        <taxon>Eukaryota</taxon>
        <taxon>Viridiplantae</taxon>
        <taxon>Streptophyta</taxon>
        <taxon>Embryophyta</taxon>
        <taxon>Tracheophyta</taxon>
        <taxon>Spermatophyta</taxon>
        <taxon>Magnoliopsida</taxon>
        <taxon>Ranunculales</taxon>
        <taxon>Papaveraceae</taxon>
        <taxon>Papaveroideae</taxon>
        <taxon>Papaver</taxon>
    </lineage>
</organism>
<dbReference type="FunFam" id="1.10.10.10:FF:000493">
    <property type="entry name" value="HMG-Y-related protein A"/>
    <property type="match status" value="1"/>
</dbReference>
<dbReference type="Proteomes" id="UP001202328">
    <property type="component" value="Unassembled WGS sequence"/>
</dbReference>
<dbReference type="SUPFAM" id="SSF46785">
    <property type="entry name" value="Winged helix' DNA-binding domain"/>
    <property type="match status" value="1"/>
</dbReference>
<dbReference type="GO" id="GO:0003690">
    <property type="term" value="F:double-stranded DNA binding"/>
    <property type="evidence" value="ECO:0007669"/>
    <property type="project" value="TreeGrafter"/>
</dbReference>
<dbReference type="GO" id="GO:0006334">
    <property type="term" value="P:nucleosome assembly"/>
    <property type="evidence" value="ECO:0007669"/>
    <property type="project" value="InterPro"/>
</dbReference>
<dbReference type="Pfam" id="PF02178">
    <property type="entry name" value="AT_hook"/>
    <property type="match status" value="5"/>
</dbReference>
<feature type="domain" description="H15" evidence="6">
    <location>
        <begin position="85"/>
        <end position="154"/>
    </location>
</feature>
<dbReference type="PANTHER" id="PTHR11467">
    <property type="entry name" value="HISTONE H1"/>
    <property type="match status" value="1"/>
</dbReference>
<dbReference type="InterPro" id="IPR017956">
    <property type="entry name" value="AT_hook_DNA-bd_motif"/>
</dbReference>
<dbReference type="GO" id="GO:0000786">
    <property type="term" value="C:nucleosome"/>
    <property type="evidence" value="ECO:0007669"/>
    <property type="project" value="InterPro"/>
</dbReference>
<evidence type="ECO:0000313" key="7">
    <source>
        <dbReference type="EMBL" id="KAI3915010.1"/>
    </source>
</evidence>
<comment type="caution">
    <text evidence="7">The sequence shown here is derived from an EMBL/GenBank/DDBJ whole genome shotgun (WGS) entry which is preliminary data.</text>
</comment>
<dbReference type="AlphaFoldDB" id="A0AAD4SMR2"/>
<keyword evidence="4" id="KW-0539">Nucleus</keyword>
<evidence type="ECO:0000256" key="5">
    <source>
        <dbReference type="SAM" id="MobiDB-lite"/>
    </source>
</evidence>
<evidence type="ECO:0000259" key="6">
    <source>
        <dbReference type="PROSITE" id="PS51504"/>
    </source>
</evidence>
<evidence type="ECO:0000313" key="8">
    <source>
        <dbReference type="Proteomes" id="UP001202328"/>
    </source>
</evidence>
<proteinExistence type="predicted"/>
<protein>
    <recommendedName>
        <fullName evidence="6">H15 domain-containing protein</fullName>
    </recommendedName>
</protein>
<dbReference type="PROSITE" id="PS51504">
    <property type="entry name" value="H15"/>
    <property type="match status" value="1"/>
</dbReference>
<dbReference type="Gene3D" id="1.10.10.10">
    <property type="entry name" value="Winged helix-like DNA-binding domain superfamily/Winged helix DNA-binding domain"/>
    <property type="match status" value="1"/>
</dbReference>
<evidence type="ECO:0000256" key="4">
    <source>
        <dbReference type="ARBA" id="ARBA00023242"/>
    </source>
</evidence>
<feature type="region of interest" description="Disordered" evidence="5">
    <location>
        <begin position="1"/>
        <end position="50"/>
    </location>
</feature>
<dbReference type="GO" id="GO:0031492">
    <property type="term" value="F:nucleosomal DNA binding"/>
    <property type="evidence" value="ECO:0007669"/>
    <property type="project" value="TreeGrafter"/>
</dbReference>
<evidence type="ECO:0000256" key="2">
    <source>
        <dbReference type="ARBA" id="ARBA00004286"/>
    </source>
</evidence>
<feature type="compositionally biased region" description="Pro residues" evidence="5">
    <location>
        <begin position="196"/>
        <end position="206"/>
    </location>
</feature>
<dbReference type="SMART" id="SM00384">
    <property type="entry name" value="AT_hook"/>
    <property type="match status" value="7"/>
</dbReference>
<dbReference type="GO" id="GO:0045910">
    <property type="term" value="P:negative regulation of DNA recombination"/>
    <property type="evidence" value="ECO:0007669"/>
    <property type="project" value="TreeGrafter"/>
</dbReference>
<sequence>MEPFFSPPPPLPHFLASQPLPTAAPPPPPQLITPDAPPPQPQVVIPPAPLAFIAPPQTNLDQLHVTTTAPSPPPPPKQTANNHKNHPPYHEMIITAIKALNEKTGSSKKAIAKFIDSAYTNLPQSHSALLSNHLKRLKDNGVIVTIKNSYALPSINNNLSSAPAAAAAAAPDNGTPSAKRGRGRPPKTNTVVALPNPSPNTIPNPSPYTIPNPNPSPNTITTIVGGGTPNTTTIIVGGGSPNTTAVVGGVQDRSGEAVLPAKRGRGRPPRSIAKPKAIAKPKPKLKPISGGGGSRPRGRPRKLITDASASGSAPPAPELVPGMVILPTNENTINGAVPLTTVTSTTAATPTGRGVGRPRKVNVEASGVAPVVNGAVVKPVSSGKPGRPKKVGSVGRPRKVGAVGRPKRSAGRPARLADAGIVKKTAAVSTGRPVGRPRKVGNNIKDKVVTLLEESLGLGMNQNVPDMYLRLTQLYTIITGRDYNLALAGATAQGNNQ</sequence>
<dbReference type="SMART" id="SM00526">
    <property type="entry name" value="H15"/>
    <property type="match status" value="1"/>
</dbReference>